<name>A0A917ZX12_9ACTN</name>
<reference evidence="2" key="2">
    <citation type="submission" date="2020-09" db="EMBL/GenBank/DDBJ databases">
        <authorList>
            <person name="Sun Q."/>
            <person name="Zhou Y."/>
        </authorList>
    </citation>
    <scope>NUCLEOTIDE SEQUENCE</scope>
    <source>
        <strain evidence="2">CGMCC 4.7201</strain>
    </source>
</reference>
<keyword evidence="1" id="KW-0812">Transmembrane</keyword>
<comment type="caution">
    <text evidence="2">The sequence shown here is derived from an EMBL/GenBank/DDBJ whole genome shotgun (WGS) entry which is preliminary data.</text>
</comment>
<keyword evidence="1" id="KW-1133">Transmembrane helix</keyword>
<evidence type="ECO:0000313" key="3">
    <source>
        <dbReference type="Proteomes" id="UP000641932"/>
    </source>
</evidence>
<protein>
    <submittedName>
        <fullName evidence="2">Uncharacterized protein</fullName>
    </submittedName>
</protein>
<keyword evidence="1" id="KW-0472">Membrane</keyword>
<dbReference type="AlphaFoldDB" id="A0A917ZX12"/>
<accession>A0A917ZX12</accession>
<dbReference type="EMBL" id="BMMS01000029">
    <property type="protein sequence ID" value="GGO96512.1"/>
    <property type="molecule type" value="Genomic_DNA"/>
</dbReference>
<keyword evidence="3" id="KW-1185">Reference proteome</keyword>
<reference evidence="2" key="1">
    <citation type="journal article" date="2014" name="Int. J. Syst. Evol. Microbiol.">
        <title>Complete genome sequence of Corynebacterium casei LMG S-19264T (=DSM 44701T), isolated from a smear-ripened cheese.</title>
        <authorList>
            <consortium name="US DOE Joint Genome Institute (JGI-PGF)"/>
            <person name="Walter F."/>
            <person name="Albersmeier A."/>
            <person name="Kalinowski J."/>
            <person name="Ruckert C."/>
        </authorList>
    </citation>
    <scope>NUCLEOTIDE SEQUENCE</scope>
    <source>
        <strain evidence="2">CGMCC 4.7201</strain>
    </source>
</reference>
<evidence type="ECO:0000256" key="1">
    <source>
        <dbReference type="SAM" id="Phobius"/>
    </source>
</evidence>
<sequence>MTVCRGQAVTLDFGFTLDFGLGVTLGLGFGFGAEAVARGCRSKKAQSLNKCNEYTFGAEQLKGSVES</sequence>
<organism evidence="2 3">
    <name type="scientific">Wenjunlia tyrosinilytica</name>
    <dbReference type="NCBI Taxonomy" id="1544741"/>
    <lineage>
        <taxon>Bacteria</taxon>
        <taxon>Bacillati</taxon>
        <taxon>Actinomycetota</taxon>
        <taxon>Actinomycetes</taxon>
        <taxon>Kitasatosporales</taxon>
        <taxon>Streptomycetaceae</taxon>
        <taxon>Wenjunlia</taxon>
    </lineage>
</organism>
<gene>
    <name evidence="2" type="ORF">GCM10012280_56170</name>
</gene>
<dbReference type="Proteomes" id="UP000641932">
    <property type="component" value="Unassembled WGS sequence"/>
</dbReference>
<proteinExistence type="predicted"/>
<feature type="transmembrane region" description="Helical" evidence="1">
    <location>
        <begin position="19"/>
        <end position="37"/>
    </location>
</feature>
<evidence type="ECO:0000313" key="2">
    <source>
        <dbReference type="EMBL" id="GGO96512.1"/>
    </source>
</evidence>